<evidence type="ECO:0000313" key="6">
    <source>
        <dbReference type="EMBL" id="KAK5972067.1"/>
    </source>
</evidence>
<keyword evidence="4" id="KW-0520">NAD</keyword>
<comment type="caution">
    <text evidence="6">The sequence shown here is derived from an EMBL/GenBank/DDBJ whole genome shotgun (WGS) entry which is preliminary data.</text>
</comment>
<dbReference type="GO" id="GO:0008750">
    <property type="term" value="F:proton-translocating NAD(P)+ transhydrogenase activity"/>
    <property type="evidence" value="ECO:0007669"/>
    <property type="project" value="UniProtKB-EC"/>
</dbReference>
<reference evidence="6 7" key="1">
    <citation type="submission" date="2019-10" db="EMBL/GenBank/DDBJ databases">
        <title>Assembly and Annotation for the nematode Trichostrongylus colubriformis.</title>
        <authorList>
            <person name="Martin J."/>
        </authorList>
    </citation>
    <scope>NUCLEOTIDE SEQUENCE [LARGE SCALE GENOMIC DNA]</scope>
    <source>
        <strain evidence="6">G859</strain>
        <tissue evidence="6">Whole worm</tissue>
    </source>
</reference>
<dbReference type="Gene3D" id="3.40.50.720">
    <property type="entry name" value="NAD(P)-binding Rossmann-like Domain"/>
    <property type="match status" value="1"/>
</dbReference>
<evidence type="ECO:0000313" key="7">
    <source>
        <dbReference type="Proteomes" id="UP001331761"/>
    </source>
</evidence>
<evidence type="ECO:0000256" key="5">
    <source>
        <dbReference type="ARBA" id="ARBA00048202"/>
    </source>
</evidence>
<dbReference type="GO" id="GO:0006740">
    <property type="term" value="P:NADPH regeneration"/>
    <property type="evidence" value="ECO:0007669"/>
    <property type="project" value="TreeGrafter"/>
</dbReference>
<comment type="catalytic activity">
    <reaction evidence="5">
        <text>NAD(+) + NADPH + H(+)(in) = NADH + NADP(+) + H(+)(out)</text>
        <dbReference type="Rhea" id="RHEA:47992"/>
        <dbReference type="ChEBI" id="CHEBI:15378"/>
        <dbReference type="ChEBI" id="CHEBI:57540"/>
        <dbReference type="ChEBI" id="CHEBI:57783"/>
        <dbReference type="ChEBI" id="CHEBI:57945"/>
        <dbReference type="ChEBI" id="CHEBI:58349"/>
        <dbReference type="EC" id="7.1.1.1"/>
    </reaction>
</comment>
<sequence>MSDKDAFKINLSDEVVRGATVLHEGQLMWPPPAPVDPSPVKAKEVIETTVAPVEPTPFVKTARKASLITSGLGTLPVLGVISPDLDFAAMTTTFALAGIVG</sequence>
<evidence type="ECO:0000256" key="3">
    <source>
        <dbReference type="ARBA" id="ARBA00022967"/>
    </source>
</evidence>
<dbReference type="PANTHER" id="PTHR10160">
    <property type="entry name" value="NAD(P) TRANSHYDROGENASE"/>
    <property type="match status" value="1"/>
</dbReference>
<keyword evidence="2" id="KW-0521">NADP</keyword>
<keyword evidence="3" id="KW-1278">Translocase</keyword>
<keyword evidence="7" id="KW-1185">Reference proteome</keyword>
<protein>
    <recommendedName>
        <fullName evidence="1">proton-translocating NAD(P)(+) transhydrogenase</fullName>
        <ecNumber evidence="1">7.1.1.1</ecNumber>
    </recommendedName>
</protein>
<feature type="non-terminal residue" evidence="6">
    <location>
        <position position="101"/>
    </location>
</feature>
<accession>A0AAN8F4D7</accession>
<evidence type="ECO:0000256" key="4">
    <source>
        <dbReference type="ARBA" id="ARBA00023027"/>
    </source>
</evidence>
<evidence type="ECO:0000256" key="1">
    <source>
        <dbReference type="ARBA" id="ARBA00012943"/>
    </source>
</evidence>
<dbReference type="EC" id="7.1.1.1" evidence="1"/>
<dbReference type="Proteomes" id="UP001331761">
    <property type="component" value="Unassembled WGS sequence"/>
</dbReference>
<dbReference type="AlphaFoldDB" id="A0AAN8F4D7"/>
<organism evidence="6 7">
    <name type="scientific">Trichostrongylus colubriformis</name>
    <name type="common">Black scour worm</name>
    <dbReference type="NCBI Taxonomy" id="6319"/>
    <lineage>
        <taxon>Eukaryota</taxon>
        <taxon>Metazoa</taxon>
        <taxon>Ecdysozoa</taxon>
        <taxon>Nematoda</taxon>
        <taxon>Chromadorea</taxon>
        <taxon>Rhabditida</taxon>
        <taxon>Rhabditina</taxon>
        <taxon>Rhabditomorpha</taxon>
        <taxon>Strongyloidea</taxon>
        <taxon>Trichostrongylidae</taxon>
        <taxon>Trichostrongylus</taxon>
    </lineage>
</organism>
<name>A0AAN8F4D7_TRICO</name>
<dbReference type="GO" id="GO:0005743">
    <property type="term" value="C:mitochondrial inner membrane"/>
    <property type="evidence" value="ECO:0007669"/>
    <property type="project" value="TreeGrafter"/>
</dbReference>
<gene>
    <name evidence="6" type="ORF">GCK32_018594</name>
</gene>
<evidence type="ECO:0000256" key="2">
    <source>
        <dbReference type="ARBA" id="ARBA00022857"/>
    </source>
</evidence>
<dbReference type="PANTHER" id="PTHR10160:SF19">
    <property type="entry name" value="PROTON-TRANSLOCATING NAD(P)(+) TRANSHYDROGENASE"/>
    <property type="match status" value="1"/>
</dbReference>
<dbReference type="GO" id="GO:0050661">
    <property type="term" value="F:NADP binding"/>
    <property type="evidence" value="ECO:0007669"/>
    <property type="project" value="TreeGrafter"/>
</dbReference>
<proteinExistence type="predicted"/>
<dbReference type="EMBL" id="WIXE01017055">
    <property type="protein sequence ID" value="KAK5972067.1"/>
    <property type="molecule type" value="Genomic_DNA"/>
</dbReference>